<evidence type="ECO:0000256" key="2">
    <source>
        <dbReference type="ARBA" id="ARBA00022795"/>
    </source>
</evidence>
<dbReference type="HOGENOM" id="CLU_112356_0_0_0"/>
<dbReference type="PANTHER" id="PTHR39190">
    <property type="entry name" value="FLAGELLAR ASSEMBLY FACTOR FLIW"/>
    <property type="match status" value="1"/>
</dbReference>
<dbReference type="GO" id="GO:0006417">
    <property type="term" value="P:regulation of translation"/>
    <property type="evidence" value="ECO:0007669"/>
    <property type="project" value="UniProtKB-KW"/>
</dbReference>
<dbReference type="SUPFAM" id="SSF141457">
    <property type="entry name" value="BH3618-like"/>
    <property type="match status" value="1"/>
</dbReference>
<dbReference type="STRING" id="584708.Apau_1073"/>
<keyword evidence="1 4" id="KW-0963">Cytoplasm</keyword>
<keyword evidence="7" id="KW-1185">Reference proteome</keyword>
<organism evidence="6 7">
    <name type="scientific">Aminomonas paucivorans DSM 12260</name>
    <dbReference type="NCBI Taxonomy" id="584708"/>
    <lineage>
        <taxon>Bacteria</taxon>
        <taxon>Thermotogati</taxon>
        <taxon>Synergistota</taxon>
        <taxon>Synergistia</taxon>
        <taxon>Synergistales</taxon>
        <taxon>Synergistaceae</taxon>
        <taxon>Aminomonas</taxon>
    </lineage>
</organism>
<dbReference type="HAMAP" id="MF_01185">
    <property type="entry name" value="FliW"/>
    <property type="match status" value="1"/>
</dbReference>
<dbReference type="AlphaFoldDB" id="E3CXD4"/>
<name>E3CXD4_9BACT</name>
<comment type="similarity">
    <text evidence="4">Belongs to the FliW family.</text>
</comment>
<keyword evidence="4" id="KW-0143">Chaperone</keyword>
<dbReference type="Gene3D" id="2.30.290.10">
    <property type="entry name" value="BH3618-like"/>
    <property type="match status" value="1"/>
</dbReference>
<sequence>MRQLETARFGTLEVAEEDVVHFPLGIPAFEDHREWVFVGEDESPVKWLQSLADGDVALPVCPPGFVRGDYNARIPAEELEVLECAGKEDMALFLVLSIPASSLWDMTANLRAPIVLNHVKRLGTQVIAANEDYGVRHPVFPPEARARFGGTAAEEPAPAERSGILHPVVDGEEEGA</sequence>
<gene>
    <name evidence="4" type="primary">fliW</name>
    <name evidence="6" type="ORF">Apau_1073</name>
</gene>
<evidence type="ECO:0000256" key="1">
    <source>
        <dbReference type="ARBA" id="ARBA00022490"/>
    </source>
</evidence>
<dbReference type="InterPro" id="IPR003775">
    <property type="entry name" value="Flagellar_assembly_factor_FliW"/>
</dbReference>
<evidence type="ECO:0000256" key="5">
    <source>
        <dbReference type="SAM" id="MobiDB-lite"/>
    </source>
</evidence>
<accession>E3CXD4</accession>
<reference evidence="6 7" key="1">
    <citation type="journal article" date="2010" name="Stand. Genomic Sci.">
        <title>Non-contiguous finished genome sequence of Aminomonas paucivorans type strain (GLU-3).</title>
        <authorList>
            <person name="Pitluck S."/>
            <person name="Yasawong M."/>
            <person name="Held B."/>
            <person name="Lapidus A."/>
            <person name="Nolan M."/>
            <person name="Copeland A."/>
            <person name="Lucas S."/>
            <person name="Del Rio T.G."/>
            <person name="Tice H."/>
            <person name="Cheng J.F."/>
            <person name="Chertkov O."/>
            <person name="Goodwin L."/>
            <person name="Tapia R."/>
            <person name="Han C."/>
            <person name="Liolios K."/>
            <person name="Ivanova N."/>
            <person name="Mavromatis K."/>
            <person name="Ovchinnikova G."/>
            <person name="Pati A."/>
            <person name="Chen A."/>
            <person name="Palaniappan K."/>
            <person name="Land M."/>
            <person name="Hauser L."/>
            <person name="Chang Y.J."/>
            <person name="Jeffries C.D."/>
            <person name="Pukall R."/>
            <person name="Spring S."/>
            <person name="Rohde M."/>
            <person name="Sikorski J."/>
            <person name="Goker M."/>
            <person name="Woyke T."/>
            <person name="Bristow J."/>
            <person name="Eisen J.A."/>
            <person name="Markowitz V."/>
            <person name="Hugenholtz P."/>
            <person name="Kyrpides N.C."/>
            <person name="Klenk H.P."/>
        </authorList>
    </citation>
    <scope>NUCLEOTIDE SEQUENCE [LARGE SCALE GENOMIC DNA]</scope>
    <source>
        <strain evidence="6 7">DSM 12260</strain>
    </source>
</reference>
<proteinExistence type="inferred from homology"/>
<dbReference type="PaxDb" id="584708-Apau_1073"/>
<evidence type="ECO:0000313" key="7">
    <source>
        <dbReference type="Proteomes" id="UP000005096"/>
    </source>
</evidence>
<dbReference type="EMBL" id="CM001022">
    <property type="protein sequence ID" value="EFQ23500.1"/>
    <property type="molecule type" value="Genomic_DNA"/>
</dbReference>
<evidence type="ECO:0000313" key="6">
    <source>
        <dbReference type="EMBL" id="EFQ23500.1"/>
    </source>
</evidence>
<protein>
    <recommendedName>
        <fullName evidence="4">Flagellar assembly factor FliW</fullName>
    </recommendedName>
</protein>
<dbReference type="GO" id="GO:0005737">
    <property type="term" value="C:cytoplasm"/>
    <property type="evidence" value="ECO:0007669"/>
    <property type="project" value="UniProtKB-SubCell"/>
</dbReference>
<dbReference type="InterPro" id="IPR024046">
    <property type="entry name" value="Flagellar_assmbl_FliW_dom_sf"/>
</dbReference>
<evidence type="ECO:0000256" key="3">
    <source>
        <dbReference type="ARBA" id="ARBA00022845"/>
    </source>
</evidence>
<dbReference type="PANTHER" id="PTHR39190:SF1">
    <property type="entry name" value="FLAGELLAR ASSEMBLY FACTOR FLIW"/>
    <property type="match status" value="1"/>
</dbReference>
<comment type="subunit">
    <text evidence="4">Interacts with translational regulator CsrA and flagellin(s).</text>
</comment>
<evidence type="ECO:0000256" key="4">
    <source>
        <dbReference type="HAMAP-Rule" id="MF_01185"/>
    </source>
</evidence>
<keyword evidence="2 4" id="KW-1005">Bacterial flagellum biogenesis</keyword>
<dbReference type="Pfam" id="PF02623">
    <property type="entry name" value="FliW"/>
    <property type="match status" value="1"/>
</dbReference>
<feature type="region of interest" description="Disordered" evidence="5">
    <location>
        <begin position="151"/>
        <end position="176"/>
    </location>
</feature>
<keyword evidence="3 4" id="KW-0810">Translation regulation</keyword>
<comment type="subcellular location">
    <subcellularLocation>
        <location evidence="4">Cytoplasm</location>
    </subcellularLocation>
</comment>
<dbReference type="Proteomes" id="UP000005096">
    <property type="component" value="Chromosome"/>
</dbReference>
<dbReference type="GO" id="GO:0044780">
    <property type="term" value="P:bacterial-type flagellum assembly"/>
    <property type="evidence" value="ECO:0007669"/>
    <property type="project" value="UniProtKB-UniRule"/>
</dbReference>
<comment type="function">
    <text evidence="4">Acts as an anti-CsrA protein, binds CsrA and prevents it from repressing translation of its target genes, one of which is flagellin. Binds to flagellin and participates in the assembly of the flagellum.</text>
</comment>
<dbReference type="RefSeq" id="WP_006300695.1">
    <property type="nucleotide sequence ID" value="NZ_CM001022.1"/>
</dbReference>
<dbReference type="eggNOG" id="COG1699">
    <property type="taxonomic scope" value="Bacteria"/>
</dbReference>